<dbReference type="AlphaFoldDB" id="A0A0L6V5F9"/>
<comment type="caution">
    <text evidence="3">The sequence shown here is derived from an EMBL/GenBank/DDBJ whole genome shotgun (WGS) entry which is preliminary data.</text>
</comment>
<evidence type="ECO:0000313" key="4">
    <source>
        <dbReference type="Proteomes" id="UP000037035"/>
    </source>
</evidence>
<organism evidence="3 4">
    <name type="scientific">Puccinia sorghi</name>
    <dbReference type="NCBI Taxonomy" id="27349"/>
    <lineage>
        <taxon>Eukaryota</taxon>
        <taxon>Fungi</taxon>
        <taxon>Dikarya</taxon>
        <taxon>Basidiomycota</taxon>
        <taxon>Pucciniomycotina</taxon>
        <taxon>Pucciniomycetes</taxon>
        <taxon>Pucciniales</taxon>
        <taxon>Pucciniaceae</taxon>
        <taxon>Puccinia</taxon>
    </lineage>
</organism>
<evidence type="ECO:0000256" key="2">
    <source>
        <dbReference type="SAM" id="Phobius"/>
    </source>
</evidence>
<gene>
    <name evidence="3" type="ORF">VP01_2514g2</name>
</gene>
<feature type="transmembrane region" description="Helical" evidence="2">
    <location>
        <begin position="319"/>
        <end position="340"/>
    </location>
</feature>
<evidence type="ECO:0000256" key="1">
    <source>
        <dbReference type="SAM" id="MobiDB-lite"/>
    </source>
</evidence>
<evidence type="ECO:0000313" key="3">
    <source>
        <dbReference type="EMBL" id="KNZ56031.1"/>
    </source>
</evidence>
<keyword evidence="2" id="KW-0812">Transmembrane</keyword>
<keyword evidence="2" id="KW-0472">Membrane</keyword>
<keyword evidence="2" id="KW-1133">Transmembrane helix</keyword>
<feature type="transmembrane region" description="Helical" evidence="2">
    <location>
        <begin position="171"/>
        <end position="190"/>
    </location>
</feature>
<accession>A0A0L6V5F9</accession>
<dbReference type="EMBL" id="LAVV01007408">
    <property type="protein sequence ID" value="KNZ56031.1"/>
    <property type="molecule type" value="Genomic_DNA"/>
</dbReference>
<keyword evidence="4" id="KW-1185">Reference proteome</keyword>
<feature type="region of interest" description="Disordered" evidence="1">
    <location>
        <begin position="202"/>
        <end position="235"/>
    </location>
</feature>
<feature type="compositionally biased region" description="Polar residues" evidence="1">
    <location>
        <begin position="223"/>
        <end position="235"/>
    </location>
</feature>
<protein>
    <submittedName>
        <fullName evidence="3">Uncharacterized protein</fullName>
    </submittedName>
</protein>
<name>A0A0L6V5F9_9BASI</name>
<reference evidence="3 4" key="1">
    <citation type="submission" date="2015-08" db="EMBL/GenBank/DDBJ databases">
        <title>Next Generation Sequencing and Analysis of the Genome of Puccinia sorghi L Schw, the Causal Agent of Maize Common Rust.</title>
        <authorList>
            <person name="Rochi L."/>
            <person name="Burguener G."/>
            <person name="Darino M."/>
            <person name="Turjanski A."/>
            <person name="Kreff E."/>
            <person name="Dieguez M.J."/>
            <person name="Sacco F."/>
        </authorList>
    </citation>
    <scope>NUCLEOTIDE SEQUENCE [LARGE SCALE GENOMIC DNA]</scope>
    <source>
        <strain evidence="3 4">RO10H11247</strain>
    </source>
</reference>
<dbReference type="VEuPathDB" id="FungiDB:VP01_2514g2"/>
<sequence>MLSSFRASPPGLSEQVKYFCWHSNEKKKLEGERLERFFKIIAKAIPHKHLGIAATSWDSSLDSAQTSLSLEETGWGEDWTNLEEGWSVNAPPKQLFGTDTKTNIHFQLPNQKRRSGQPPQLLVGHCWSGTVVQEGTTRNAAGSMSAGPRIPPAHCGVFKGKVAAESIFRTFVRLSGLLLLLSVAGFGGLSRHWRRVGQKRVLPESTAGGKTESGSAAKRGSVMRQTSGSASNPKHMLSNQTSILMCNTQPMKAQHFLNQMQSHILNLDFHEGHSGIDHFFLIHTRNNPSSSTVRPQGLLSGSPINLLACLKHTLLPLNFNLSCALALFACSLSLSLYPFLPIYKLMYLLCSC</sequence>
<proteinExistence type="predicted"/>
<dbReference type="Proteomes" id="UP000037035">
    <property type="component" value="Unassembled WGS sequence"/>
</dbReference>